<accession>A0A6P1YJL1</accession>
<dbReference type="EMBL" id="CP048630">
    <property type="protein sequence ID" value="QIB33342.1"/>
    <property type="molecule type" value="Genomic_DNA"/>
</dbReference>
<keyword evidence="2" id="KW-1185">Reference proteome</keyword>
<dbReference type="Proteomes" id="UP000464751">
    <property type="component" value="Chromosome"/>
</dbReference>
<gene>
    <name evidence="1" type="ORF">G3A50_06170</name>
</gene>
<name>A0A6P1YJL1_9HYPH</name>
<dbReference type="KEGG" id="apra:G3A50_06170"/>
<evidence type="ECO:0000313" key="1">
    <source>
        <dbReference type="EMBL" id="QIB33342.1"/>
    </source>
</evidence>
<organism evidence="1 2">
    <name type="scientific">Ancylobacter pratisalsi</name>
    <dbReference type="NCBI Taxonomy" id="1745854"/>
    <lineage>
        <taxon>Bacteria</taxon>
        <taxon>Pseudomonadati</taxon>
        <taxon>Pseudomonadota</taxon>
        <taxon>Alphaproteobacteria</taxon>
        <taxon>Hyphomicrobiales</taxon>
        <taxon>Xanthobacteraceae</taxon>
        <taxon>Ancylobacter</taxon>
    </lineage>
</organism>
<evidence type="ECO:0000313" key="2">
    <source>
        <dbReference type="Proteomes" id="UP000464751"/>
    </source>
</evidence>
<sequence length="67" mass="7081">MPPPAAPGPDPERAVREQYDLAVKAGTPAALDLFIARHPGHPLAQKARDLVQRMKADGIPDGTDSAN</sequence>
<protein>
    <submittedName>
        <fullName evidence="1">Uncharacterized protein</fullName>
    </submittedName>
</protein>
<reference evidence="1 2" key="1">
    <citation type="submission" date="2020-02" db="EMBL/GenBank/DDBJ databases">
        <authorList>
            <person name="Li G."/>
        </authorList>
    </citation>
    <scope>NUCLEOTIDE SEQUENCE [LARGE SCALE GENOMIC DNA]</scope>
    <source>
        <strain evidence="1 2">DSM 102029</strain>
    </source>
</reference>
<dbReference type="RefSeq" id="WP_163074439.1">
    <property type="nucleotide sequence ID" value="NZ_CP048630.1"/>
</dbReference>
<proteinExistence type="predicted"/>
<dbReference type="AlphaFoldDB" id="A0A6P1YJL1"/>